<dbReference type="KEGG" id="sbf:JCM31447_18280"/>
<evidence type="ECO:0000256" key="2">
    <source>
        <dbReference type="ARBA" id="ARBA00022722"/>
    </source>
</evidence>
<dbReference type="Proteomes" id="UP000291236">
    <property type="component" value="Chromosome"/>
</dbReference>
<sequence length="131" mass="15062">MCSEPILTIAKITHFSEFYAKAIKSRSEFFLTYMTFSKCSLDQKLLKFAVVASKKGVHKRAVKRNRVRRRLKNALNQCLKFVEIPAGNEIQLLFMANRNVLEVPWDDLLKAINSTLQKALKKCLTTPEEKA</sequence>
<protein>
    <recommendedName>
        <fullName evidence="8">RNase P protein</fullName>
    </recommendedName>
</protein>
<evidence type="ECO:0000313" key="6">
    <source>
        <dbReference type="EMBL" id="BBH53385.1"/>
    </source>
</evidence>
<dbReference type="Gene3D" id="3.30.230.10">
    <property type="match status" value="1"/>
</dbReference>
<gene>
    <name evidence="6" type="ORF">JCM31447_18280</name>
</gene>
<evidence type="ECO:0000313" key="7">
    <source>
        <dbReference type="Proteomes" id="UP000291236"/>
    </source>
</evidence>
<evidence type="ECO:0000256" key="5">
    <source>
        <dbReference type="ARBA" id="ARBA00022884"/>
    </source>
</evidence>
<dbReference type="EMBL" id="AP019368">
    <property type="protein sequence ID" value="BBH53385.1"/>
    <property type="molecule type" value="Genomic_DNA"/>
</dbReference>
<evidence type="ECO:0000256" key="1">
    <source>
        <dbReference type="ARBA" id="ARBA00022694"/>
    </source>
</evidence>
<keyword evidence="3" id="KW-0255">Endonuclease</keyword>
<keyword evidence="5" id="KW-0694">RNA-binding</keyword>
<dbReference type="RefSeq" id="WP_130609115.1">
    <property type="nucleotide sequence ID" value="NZ_AP019368.1"/>
</dbReference>
<dbReference type="GO" id="GO:0042781">
    <property type="term" value="F:3'-tRNA processing endoribonuclease activity"/>
    <property type="evidence" value="ECO:0007669"/>
    <property type="project" value="TreeGrafter"/>
</dbReference>
<organism evidence="6 7">
    <name type="scientific">Fluviispira sanaruensis</name>
    <dbReference type="NCBI Taxonomy" id="2493639"/>
    <lineage>
        <taxon>Bacteria</taxon>
        <taxon>Pseudomonadati</taxon>
        <taxon>Bdellovibrionota</taxon>
        <taxon>Oligoflexia</taxon>
        <taxon>Silvanigrellales</taxon>
        <taxon>Silvanigrellaceae</taxon>
        <taxon>Fluviispira</taxon>
    </lineage>
</organism>
<keyword evidence="4" id="KW-0378">Hydrolase</keyword>
<reference evidence="6 7" key="1">
    <citation type="submission" date="2018-12" db="EMBL/GenBank/DDBJ databases">
        <title>Rubrispira sanarue gen. nov., sp., nov., a member of the order Silvanigrellales, isolated from a brackish lake in Hamamatsu Japan.</title>
        <authorList>
            <person name="Maejima Y."/>
            <person name="Iino T."/>
            <person name="Muraguchi Y."/>
            <person name="Fukuda K."/>
            <person name="Nojiri H."/>
            <person name="Ohkuma M."/>
            <person name="Moriuchi R."/>
            <person name="Dohra H."/>
            <person name="Kimbara K."/>
            <person name="Shintani M."/>
        </authorList>
    </citation>
    <scope>NUCLEOTIDE SEQUENCE [LARGE SCALE GENOMIC DNA]</scope>
    <source>
        <strain evidence="6 7">RF1110005</strain>
    </source>
</reference>
<evidence type="ECO:0000256" key="4">
    <source>
        <dbReference type="ARBA" id="ARBA00022801"/>
    </source>
</evidence>
<dbReference type="GO" id="GO:0004526">
    <property type="term" value="F:ribonuclease P activity"/>
    <property type="evidence" value="ECO:0007669"/>
    <property type="project" value="InterPro"/>
</dbReference>
<dbReference type="GO" id="GO:0030677">
    <property type="term" value="C:ribonuclease P complex"/>
    <property type="evidence" value="ECO:0007669"/>
    <property type="project" value="TreeGrafter"/>
</dbReference>
<dbReference type="AlphaFoldDB" id="A0A4P2VV37"/>
<keyword evidence="1" id="KW-0819">tRNA processing</keyword>
<keyword evidence="7" id="KW-1185">Reference proteome</keyword>
<dbReference type="PANTHER" id="PTHR33992:SF1">
    <property type="entry name" value="RIBONUCLEASE P PROTEIN COMPONENT"/>
    <property type="match status" value="1"/>
</dbReference>
<keyword evidence="2" id="KW-0540">Nuclease</keyword>
<dbReference type="PANTHER" id="PTHR33992">
    <property type="entry name" value="RIBONUCLEASE P PROTEIN COMPONENT"/>
    <property type="match status" value="1"/>
</dbReference>
<dbReference type="InterPro" id="IPR014721">
    <property type="entry name" value="Ribsml_uS5_D2-typ_fold_subgr"/>
</dbReference>
<dbReference type="InterPro" id="IPR020568">
    <property type="entry name" value="Ribosomal_Su5_D2-typ_SF"/>
</dbReference>
<accession>A0A4P2VV37</accession>
<name>A0A4P2VV37_FLUSA</name>
<proteinExistence type="predicted"/>
<dbReference type="GO" id="GO:0000049">
    <property type="term" value="F:tRNA binding"/>
    <property type="evidence" value="ECO:0007669"/>
    <property type="project" value="InterPro"/>
</dbReference>
<dbReference type="InterPro" id="IPR000100">
    <property type="entry name" value="RNase_P"/>
</dbReference>
<dbReference type="SUPFAM" id="SSF54211">
    <property type="entry name" value="Ribosomal protein S5 domain 2-like"/>
    <property type="match status" value="1"/>
</dbReference>
<dbReference type="OrthoDB" id="5296596at2"/>
<evidence type="ECO:0008006" key="8">
    <source>
        <dbReference type="Google" id="ProtNLM"/>
    </source>
</evidence>
<dbReference type="Pfam" id="PF00825">
    <property type="entry name" value="Ribonuclease_P"/>
    <property type="match status" value="1"/>
</dbReference>
<evidence type="ECO:0000256" key="3">
    <source>
        <dbReference type="ARBA" id="ARBA00022759"/>
    </source>
</evidence>